<protein>
    <recommendedName>
        <fullName evidence="3">Prokaryotic ubiquitin-like protein Pup</fullName>
    </recommendedName>
    <alternativeName>
        <fullName evidence="4">Bacterial ubiquitin-like modifier</fullName>
    </alternativeName>
</protein>
<dbReference type="RefSeq" id="WP_124867453.1">
    <property type="nucleotide sequence ID" value="NZ_RQZF01000001.1"/>
</dbReference>
<comment type="caution">
    <text evidence="6">The sequence shown here is derived from an EMBL/GenBank/DDBJ whole genome shotgun (WGS) entry which is preliminary data.</text>
</comment>
<gene>
    <name evidence="6" type="ORF">EII11_00290</name>
</gene>
<evidence type="ECO:0000313" key="6">
    <source>
        <dbReference type="EMBL" id="RRC96153.1"/>
    </source>
</evidence>
<organism evidence="6 7">
    <name type="scientific">Schaalia canis</name>
    <dbReference type="NCBI Taxonomy" id="100469"/>
    <lineage>
        <taxon>Bacteria</taxon>
        <taxon>Bacillati</taxon>
        <taxon>Actinomycetota</taxon>
        <taxon>Actinomycetes</taxon>
        <taxon>Actinomycetales</taxon>
        <taxon>Actinomycetaceae</taxon>
        <taxon>Schaalia</taxon>
    </lineage>
</organism>
<evidence type="ECO:0000256" key="3">
    <source>
        <dbReference type="ARBA" id="ARBA00016748"/>
    </source>
</evidence>
<dbReference type="GO" id="GO:0019941">
    <property type="term" value="P:modification-dependent protein catabolic process"/>
    <property type="evidence" value="ECO:0007669"/>
    <property type="project" value="InterPro"/>
</dbReference>
<proteinExistence type="inferred from homology"/>
<accession>A0A3P1SFT0</accession>
<dbReference type="UniPathway" id="UPA00997"/>
<evidence type="ECO:0000256" key="1">
    <source>
        <dbReference type="ARBA" id="ARBA00004707"/>
    </source>
</evidence>
<keyword evidence="7" id="KW-1185">Reference proteome</keyword>
<feature type="region of interest" description="Disordered" evidence="5">
    <location>
        <begin position="1"/>
        <end position="20"/>
    </location>
</feature>
<evidence type="ECO:0000313" key="7">
    <source>
        <dbReference type="Proteomes" id="UP000280444"/>
    </source>
</evidence>
<dbReference type="OrthoDB" id="3254977at2"/>
<reference evidence="6 7" key="1">
    <citation type="submission" date="2018-11" db="EMBL/GenBank/DDBJ databases">
        <title>Genomes From Bacteria Associated with the Canine Oral Cavity: a Test Case for Automated Genome-Based Taxonomic Assignment.</title>
        <authorList>
            <person name="Coil D.A."/>
            <person name="Jospin G."/>
            <person name="Darling A.E."/>
            <person name="Wallis C."/>
            <person name="Davis I.J."/>
            <person name="Harris S."/>
            <person name="Eisen J.A."/>
            <person name="Holcombe L.J."/>
            <person name="O'Flynn C."/>
        </authorList>
    </citation>
    <scope>NUCLEOTIDE SEQUENCE [LARGE SCALE GENOMIC DNA]</scope>
    <source>
        <strain evidence="6 7">OH770</strain>
    </source>
</reference>
<dbReference type="GO" id="GO:0010498">
    <property type="term" value="P:proteasomal protein catabolic process"/>
    <property type="evidence" value="ECO:0007669"/>
    <property type="project" value="InterPro"/>
</dbReference>
<name>A0A3P1SFT0_9ACTO</name>
<dbReference type="Proteomes" id="UP000280444">
    <property type="component" value="Unassembled WGS sequence"/>
</dbReference>
<comment type="similarity">
    <text evidence="2">Belongs to the prokaryotic ubiquitin-like protein family.</text>
</comment>
<dbReference type="GO" id="GO:0031386">
    <property type="term" value="F:protein tag activity"/>
    <property type="evidence" value="ECO:0007669"/>
    <property type="project" value="InterPro"/>
</dbReference>
<evidence type="ECO:0000256" key="2">
    <source>
        <dbReference type="ARBA" id="ARBA00010616"/>
    </source>
</evidence>
<dbReference type="EMBL" id="RQZF01000001">
    <property type="protein sequence ID" value="RRC96153.1"/>
    <property type="molecule type" value="Genomic_DNA"/>
</dbReference>
<dbReference type="InterPro" id="IPR008515">
    <property type="entry name" value="Ubiquitin-like_Pup"/>
</dbReference>
<evidence type="ECO:0000256" key="5">
    <source>
        <dbReference type="SAM" id="MobiDB-lite"/>
    </source>
</evidence>
<dbReference type="NCBIfam" id="TIGR03687">
    <property type="entry name" value="pupylate_cterm"/>
    <property type="match status" value="1"/>
</dbReference>
<dbReference type="Pfam" id="PF05639">
    <property type="entry name" value="Pup"/>
    <property type="match status" value="1"/>
</dbReference>
<dbReference type="AlphaFoldDB" id="A0A3P1SFT0"/>
<dbReference type="GO" id="GO:0070490">
    <property type="term" value="P:protein pupylation"/>
    <property type="evidence" value="ECO:0007669"/>
    <property type="project" value="InterPro"/>
</dbReference>
<dbReference type="GO" id="GO:0070628">
    <property type="term" value="F:proteasome binding"/>
    <property type="evidence" value="ECO:0007669"/>
    <property type="project" value="InterPro"/>
</dbReference>
<evidence type="ECO:0000256" key="4">
    <source>
        <dbReference type="ARBA" id="ARBA00032321"/>
    </source>
</evidence>
<comment type="pathway">
    <text evidence="1">Protein degradation; proteasomal Pup-dependent pathway.</text>
</comment>
<sequence>MAQEQLYGGPADSDNDDEFTAGHVQTQATSIDDLLDEIDTVLETNAEAFVQGFVQKGGQ</sequence>